<accession>A0A2U2XG92</accession>
<name>A0A2U2XG92_9FLAO</name>
<reference evidence="1 2" key="2">
    <citation type="submission" date="2018-05" db="EMBL/GenBank/DDBJ databases">
        <authorList>
            <person name="Lanie J.A."/>
            <person name="Ng W.-L."/>
            <person name="Kazmierczak K.M."/>
            <person name="Andrzejewski T.M."/>
            <person name="Davidsen T.M."/>
            <person name="Wayne K.J."/>
            <person name="Tettelin H."/>
            <person name="Glass J.I."/>
            <person name="Rusch D."/>
            <person name="Podicherti R."/>
            <person name="Tsui H.-C.T."/>
            <person name="Winkler M.E."/>
        </authorList>
    </citation>
    <scope>NUCLEOTIDE SEQUENCE [LARGE SCALE GENOMIC DNA]</scope>
    <source>
        <strain evidence="1 2">C305</strain>
    </source>
</reference>
<organism evidence="1 2">
    <name type="scientific">Brumimicrobium oceani</name>
    <dbReference type="NCBI Taxonomy" id="2100725"/>
    <lineage>
        <taxon>Bacteria</taxon>
        <taxon>Pseudomonadati</taxon>
        <taxon>Bacteroidota</taxon>
        <taxon>Flavobacteriia</taxon>
        <taxon>Flavobacteriales</taxon>
        <taxon>Crocinitomicaceae</taxon>
        <taxon>Brumimicrobium</taxon>
    </lineage>
</organism>
<comment type="caution">
    <text evidence="1">The sequence shown here is derived from an EMBL/GenBank/DDBJ whole genome shotgun (WGS) entry which is preliminary data.</text>
</comment>
<dbReference type="AlphaFoldDB" id="A0A2U2XG92"/>
<dbReference type="PROSITE" id="PS51257">
    <property type="entry name" value="PROKAR_LIPOPROTEIN"/>
    <property type="match status" value="1"/>
</dbReference>
<dbReference type="EMBL" id="QFRJ01000001">
    <property type="protein sequence ID" value="PWH86783.1"/>
    <property type="molecule type" value="Genomic_DNA"/>
</dbReference>
<proteinExistence type="predicted"/>
<evidence type="ECO:0000313" key="2">
    <source>
        <dbReference type="Proteomes" id="UP000245370"/>
    </source>
</evidence>
<reference evidence="1 2" key="1">
    <citation type="submission" date="2018-05" db="EMBL/GenBank/DDBJ databases">
        <title>Brumimicrobium oceani sp. nov., isolated from coastal sediment.</title>
        <authorList>
            <person name="Kou Y."/>
        </authorList>
    </citation>
    <scope>NUCLEOTIDE SEQUENCE [LARGE SCALE GENOMIC DNA]</scope>
    <source>
        <strain evidence="1 2">C305</strain>
    </source>
</reference>
<dbReference type="Proteomes" id="UP000245370">
    <property type="component" value="Unassembled WGS sequence"/>
</dbReference>
<sequence length="145" mass="16664">MKNVVFIISILLLYSCKNENNSHFSFPIQLLHGNSAKVWILSKSNISTDPYFSSLENYRKTLTFHSNNTFRDQELIHLGSNRGQTGKYKIKKAEKDSNYEILLNYSNEETLKLSIHSISNSKLVVKARLNPAAIWEFNTLKAPKI</sequence>
<gene>
    <name evidence="1" type="ORF">DIT68_00525</name>
</gene>
<evidence type="ECO:0008006" key="3">
    <source>
        <dbReference type="Google" id="ProtNLM"/>
    </source>
</evidence>
<keyword evidence="2" id="KW-1185">Reference proteome</keyword>
<protein>
    <recommendedName>
        <fullName evidence="3">Lipocalin-like domain-containing protein</fullName>
    </recommendedName>
</protein>
<evidence type="ECO:0000313" key="1">
    <source>
        <dbReference type="EMBL" id="PWH86783.1"/>
    </source>
</evidence>